<reference evidence="2 3" key="1">
    <citation type="journal article" date="2019" name="Int. J. Syst. Evol. Microbiol.">
        <title>The Global Catalogue of Microorganisms (GCM) 10K type strain sequencing project: providing services to taxonomists for standard genome sequencing and annotation.</title>
        <authorList>
            <consortium name="The Broad Institute Genomics Platform"/>
            <consortium name="The Broad Institute Genome Sequencing Center for Infectious Disease"/>
            <person name="Wu L."/>
            <person name="Ma J."/>
        </authorList>
    </citation>
    <scope>NUCLEOTIDE SEQUENCE [LARGE SCALE GENOMIC DNA]</scope>
    <source>
        <strain evidence="2 3">PJ61</strain>
    </source>
</reference>
<protein>
    <submittedName>
        <fullName evidence="2">Uncharacterized protein</fullName>
    </submittedName>
</protein>
<dbReference type="Proteomes" id="UP001596274">
    <property type="component" value="Unassembled WGS sequence"/>
</dbReference>
<gene>
    <name evidence="2" type="ORF">ACFQDD_12175</name>
</gene>
<keyword evidence="1" id="KW-0812">Transmembrane</keyword>
<accession>A0ABD5T479</accession>
<keyword evidence="3" id="KW-1185">Reference proteome</keyword>
<organism evidence="2 3">
    <name type="scientific">Halorubrum pallidum</name>
    <dbReference type="NCBI Taxonomy" id="1526114"/>
    <lineage>
        <taxon>Archaea</taxon>
        <taxon>Methanobacteriati</taxon>
        <taxon>Methanobacteriota</taxon>
        <taxon>Stenosarchaea group</taxon>
        <taxon>Halobacteria</taxon>
        <taxon>Halobacteriales</taxon>
        <taxon>Haloferacaceae</taxon>
        <taxon>Halorubrum</taxon>
    </lineage>
</organism>
<keyword evidence="1" id="KW-0472">Membrane</keyword>
<sequence length="85" mass="9122">MSTETEAQRPSARDTGAGETAVWRLVECLAGGLAAAAVFLFSLPVLADLASPLKSLSPTGLLFVFLFAWLFFWVATATSRERVTD</sequence>
<evidence type="ECO:0000313" key="2">
    <source>
        <dbReference type="EMBL" id="MFC6772261.1"/>
    </source>
</evidence>
<feature type="transmembrane region" description="Helical" evidence="1">
    <location>
        <begin position="21"/>
        <end position="43"/>
    </location>
</feature>
<dbReference type="AlphaFoldDB" id="A0ABD5T479"/>
<evidence type="ECO:0000313" key="3">
    <source>
        <dbReference type="Proteomes" id="UP001596274"/>
    </source>
</evidence>
<evidence type="ECO:0000256" key="1">
    <source>
        <dbReference type="SAM" id="Phobius"/>
    </source>
</evidence>
<comment type="caution">
    <text evidence="2">The sequence shown here is derived from an EMBL/GenBank/DDBJ whole genome shotgun (WGS) entry which is preliminary data.</text>
</comment>
<name>A0ABD5T479_9EURY</name>
<proteinExistence type="predicted"/>
<keyword evidence="1" id="KW-1133">Transmembrane helix</keyword>
<dbReference type="EMBL" id="JBHSWT010000710">
    <property type="protein sequence ID" value="MFC6772261.1"/>
    <property type="molecule type" value="Genomic_DNA"/>
</dbReference>
<feature type="transmembrane region" description="Helical" evidence="1">
    <location>
        <begin position="55"/>
        <end position="75"/>
    </location>
</feature>